<evidence type="ECO:0000313" key="2">
    <source>
        <dbReference type="Proteomes" id="UP001170481"/>
    </source>
</evidence>
<dbReference type="EMBL" id="JAUORK010000008">
    <property type="protein sequence ID" value="MDO6672127.1"/>
    <property type="molecule type" value="Genomic_DNA"/>
</dbReference>
<accession>A0AAP4WXC2</accession>
<sequence length="97" mass="10845">MFLLDFCNRALIGGRRVSGKMHGRQGLVTLPKRHEWRDPKHGDATALVLLIQRQILWQLHGSWAVVERGVPNFGKKTTEGLLCNGAEDIAQMTARVA</sequence>
<dbReference type="RefSeq" id="WP_303593771.1">
    <property type="nucleotide sequence ID" value="NZ_JAUORK010000008.1"/>
</dbReference>
<reference evidence="1" key="1">
    <citation type="submission" date="2023-07" db="EMBL/GenBank/DDBJ databases">
        <title>Genome content predicts the carbon catabolic preferences of heterotrophic bacteria.</title>
        <authorList>
            <person name="Gralka M."/>
        </authorList>
    </citation>
    <scope>NUCLEOTIDE SEQUENCE</scope>
    <source>
        <strain evidence="1">C2R13</strain>
    </source>
</reference>
<proteinExistence type="predicted"/>
<evidence type="ECO:0000313" key="1">
    <source>
        <dbReference type="EMBL" id="MDO6672127.1"/>
    </source>
</evidence>
<dbReference type="Proteomes" id="UP001170481">
    <property type="component" value="Unassembled WGS sequence"/>
</dbReference>
<dbReference type="AlphaFoldDB" id="A0AAP4WXC2"/>
<comment type="caution">
    <text evidence="1">The sequence shown here is derived from an EMBL/GenBank/DDBJ whole genome shotgun (WGS) entry which is preliminary data.</text>
</comment>
<organism evidence="1 2">
    <name type="scientific">Cobetia amphilecti</name>
    <dbReference type="NCBI Taxonomy" id="1055104"/>
    <lineage>
        <taxon>Bacteria</taxon>
        <taxon>Pseudomonadati</taxon>
        <taxon>Pseudomonadota</taxon>
        <taxon>Gammaproteobacteria</taxon>
        <taxon>Oceanospirillales</taxon>
        <taxon>Halomonadaceae</taxon>
        <taxon>Cobetia</taxon>
    </lineage>
</organism>
<name>A0AAP4WXC2_9GAMM</name>
<gene>
    <name evidence="1" type="ORF">Q4535_08325</name>
</gene>
<protein>
    <submittedName>
        <fullName evidence="1">Uncharacterized protein</fullName>
    </submittedName>
</protein>